<dbReference type="PANTHER" id="PTHR11061">
    <property type="entry name" value="RNA M5U METHYLTRANSFERASE"/>
    <property type="match status" value="1"/>
</dbReference>
<dbReference type="InterPro" id="IPR002792">
    <property type="entry name" value="TRAM_dom"/>
</dbReference>
<dbReference type="KEGG" id="medw:NCTC10132_00760"/>
<dbReference type="Pfam" id="PF05958">
    <property type="entry name" value="tRNA_U5-meth_tr"/>
    <property type="match status" value="1"/>
</dbReference>
<dbReference type="EMBL" id="LS991951">
    <property type="protein sequence ID" value="SYV97395.1"/>
    <property type="molecule type" value="Genomic_DNA"/>
</dbReference>
<evidence type="ECO:0000259" key="6">
    <source>
        <dbReference type="PROSITE" id="PS50926"/>
    </source>
</evidence>
<feature type="binding site" evidence="4">
    <location>
        <position position="324"/>
    </location>
    <ligand>
        <name>S-adenosyl-L-methionine</name>
        <dbReference type="ChEBI" id="CHEBI:59789"/>
    </ligand>
</feature>
<evidence type="ECO:0000313" key="7">
    <source>
        <dbReference type="EMBL" id="SYV97395.1"/>
    </source>
</evidence>
<feature type="binding site" evidence="4">
    <location>
        <position position="303"/>
    </location>
    <ligand>
        <name>S-adenosyl-L-methionine</name>
        <dbReference type="ChEBI" id="CHEBI:59789"/>
    </ligand>
</feature>
<dbReference type="Pfam" id="PF01938">
    <property type="entry name" value="TRAM"/>
    <property type="match status" value="1"/>
</dbReference>
<dbReference type="InterPro" id="IPR012340">
    <property type="entry name" value="NA-bd_OB-fold"/>
</dbReference>
<feature type="domain" description="TRAM" evidence="6">
    <location>
        <begin position="10"/>
        <end position="68"/>
    </location>
</feature>
<evidence type="ECO:0000256" key="5">
    <source>
        <dbReference type="PROSITE-ProRule" id="PRU10015"/>
    </source>
</evidence>
<dbReference type="SUPFAM" id="SSF53335">
    <property type="entry name" value="S-adenosyl-L-methionine-dependent methyltransferases"/>
    <property type="match status" value="1"/>
</dbReference>
<dbReference type="PROSITE" id="PS50926">
    <property type="entry name" value="TRAM"/>
    <property type="match status" value="1"/>
</dbReference>
<dbReference type="AlphaFoldDB" id="A0A3B0PRV6"/>
<dbReference type="Gene3D" id="3.40.50.150">
    <property type="entry name" value="Vaccinia Virus protein VP39"/>
    <property type="match status" value="1"/>
</dbReference>
<evidence type="ECO:0000313" key="8">
    <source>
        <dbReference type="Proteomes" id="UP000257559"/>
    </source>
</evidence>
<keyword evidence="1 4" id="KW-0489">Methyltransferase</keyword>
<keyword evidence="2 4" id="KW-0808">Transferase</keyword>
<dbReference type="Gene3D" id="2.40.50.1070">
    <property type="match status" value="1"/>
</dbReference>
<feature type="binding site" evidence="4">
    <location>
        <position position="371"/>
    </location>
    <ligand>
        <name>S-adenosyl-L-methionine</name>
        <dbReference type="ChEBI" id="CHEBI:59789"/>
    </ligand>
</feature>
<dbReference type="SUPFAM" id="SSF50249">
    <property type="entry name" value="Nucleic acid-binding proteins"/>
    <property type="match status" value="1"/>
</dbReference>
<sequence>MFYTSAKMSKIKENDILTVTCQELSYEGLGVFRIDNYPIIIKDFFPGEVAKIKVTKKFAKYAKANVIELIKRSNDRNDLDIKQTDSMPLVNLQYQKQIDYKDQYLINLFKRNLLFDNLQNFVPSDHIFNYRNKAKYPLTVLNNKLVIGTFIKDSNDITDEVSNDLLNNHLINKALDQILNIINQHFETISKQSNLNLFKEITLRVNQENKMQVLVNLHSDFDLPKKLQEKLFQIDYIINLSVIKNNKVIELFKKEDFYLSLLDKRFIVNSQSFFQVNNNVAAKLFSKLKELNHDSKKTLLDIFCGVGVISNLIANKNQKVMGIDIVKEAILDANNNAILNDLSNYDYYANDVFKSVNIISKYTDDSLTIFDPPRSGLNSDIIDFISQNNMNNIAYISCNPRTLIRDLKDFTKHGYKIKYVQGFDMFPNTNHIEVLTILAKK</sequence>
<protein>
    <submittedName>
        <fullName evidence="7">Hypothetical RNA methyltransferase</fullName>
        <ecNumber evidence="7">2.1.1.189</ecNumber>
    </submittedName>
</protein>
<feature type="binding site" evidence="4">
    <location>
        <position position="275"/>
    </location>
    <ligand>
        <name>S-adenosyl-L-methionine</name>
        <dbReference type="ChEBI" id="CHEBI:59789"/>
    </ligand>
</feature>
<dbReference type="OrthoDB" id="9804590at2"/>
<evidence type="ECO:0000256" key="2">
    <source>
        <dbReference type="ARBA" id="ARBA00022679"/>
    </source>
</evidence>
<dbReference type="GO" id="GO:0070041">
    <property type="term" value="F:rRNA (uridine-C5-)-methyltransferase activity"/>
    <property type="evidence" value="ECO:0007669"/>
    <property type="project" value="TreeGrafter"/>
</dbReference>
<dbReference type="Proteomes" id="UP000257559">
    <property type="component" value="Chromosome"/>
</dbReference>
<dbReference type="InterPro" id="IPR010280">
    <property type="entry name" value="U5_MeTrfase_fam"/>
</dbReference>
<keyword evidence="8" id="KW-1185">Reference proteome</keyword>
<dbReference type="Gene3D" id="2.40.50.140">
    <property type="entry name" value="Nucleic acid-binding proteins"/>
    <property type="match status" value="1"/>
</dbReference>
<evidence type="ECO:0000256" key="1">
    <source>
        <dbReference type="ARBA" id="ARBA00022603"/>
    </source>
</evidence>
<dbReference type="CDD" id="cd02440">
    <property type="entry name" value="AdoMet_MTases"/>
    <property type="match status" value="1"/>
</dbReference>
<dbReference type="EC" id="2.1.1.189" evidence="7"/>
<name>A0A3B0PRV6_9BACT</name>
<feature type="active site" evidence="5">
    <location>
        <position position="398"/>
    </location>
</feature>
<evidence type="ECO:0000256" key="3">
    <source>
        <dbReference type="ARBA" id="ARBA00022691"/>
    </source>
</evidence>
<accession>A0A3B0PRV6</accession>
<organism evidence="7 8">
    <name type="scientific">Mycoplasmopsis edwardii</name>
    <dbReference type="NCBI Taxonomy" id="53558"/>
    <lineage>
        <taxon>Bacteria</taxon>
        <taxon>Bacillati</taxon>
        <taxon>Mycoplasmatota</taxon>
        <taxon>Mycoplasmoidales</taxon>
        <taxon>Metamycoplasmataceae</taxon>
        <taxon>Mycoplasmopsis</taxon>
    </lineage>
</organism>
<comment type="similarity">
    <text evidence="4">Belongs to the class I-like SAM-binding methyltransferase superfamily. RNA M5U methyltransferase family.</text>
</comment>
<dbReference type="InterPro" id="IPR030390">
    <property type="entry name" value="MeTrfase_TrmA_AS"/>
</dbReference>
<dbReference type="PANTHER" id="PTHR11061:SF30">
    <property type="entry name" value="TRNA (URACIL(54)-C(5))-METHYLTRANSFERASE"/>
    <property type="match status" value="1"/>
</dbReference>
<reference evidence="8" key="1">
    <citation type="submission" date="2018-06" db="EMBL/GenBank/DDBJ databases">
        <authorList>
            <consortium name="Pathogen Informatics"/>
        </authorList>
    </citation>
    <scope>NUCLEOTIDE SEQUENCE [LARGE SCALE GENOMIC DNA]</scope>
    <source>
        <strain evidence="8">NCTC10132</strain>
    </source>
</reference>
<dbReference type="PROSITE" id="PS51687">
    <property type="entry name" value="SAM_MT_RNA_M5U"/>
    <property type="match status" value="1"/>
</dbReference>
<proteinExistence type="inferred from homology"/>
<evidence type="ECO:0000256" key="4">
    <source>
        <dbReference type="PROSITE-ProRule" id="PRU01024"/>
    </source>
</evidence>
<keyword evidence="3 4" id="KW-0949">S-adenosyl-L-methionine</keyword>
<dbReference type="GO" id="GO:0070475">
    <property type="term" value="P:rRNA base methylation"/>
    <property type="evidence" value="ECO:0007669"/>
    <property type="project" value="TreeGrafter"/>
</dbReference>
<feature type="active site" description="Nucleophile" evidence="4">
    <location>
        <position position="398"/>
    </location>
</feature>
<dbReference type="InterPro" id="IPR029063">
    <property type="entry name" value="SAM-dependent_MTases_sf"/>
</dbReference>
<dbReference type="PROSITE" id="PS01230">
    <property type="entry name" value="TRMA_1"/>
    <property type="match status" value="1"/>
</dbReference>
<dbReference type="NCBIfam" id="TIGR00479">
    <property type="entry name" value="rumA"/>
    <property type="match status" value="1"/>
</dbReference>
<gene>
    <name evidence="7" type="primary">MCYN0471</name>
    <name evidence="7" type="ORF">NCTC10132_00760</name>
</gene>